<dbReference type="InterPro" id="IPR003661">
    <property type="entry name" value="HisK_dim/P_dom"/>
</dbReference>
<keyword evidence="9" id="KW-1185">Reference proteome</keyword>
<comment type="catalytic activity">
    <reaction evidence="1">
        <text>ATP + protein L-histidine = ADP + protein N-phospho-L-histidine.</text>
        <dbReference type="EC" id="2.7.13.3"/>
    </reaction>
</comment>
<keyword evidence="5 8" id="KW-0418">Kinase</keyword>
<proteinExistence type="predicted"/>
<dbReference type="Proteomes" id="UP001273505">
    <property type="component" value="Unassembled WGS sequence"/>
</dbReference>
<accession>A0ABU4S2Z1</accession>
<evidence type="ECO:0000256" key="2">
    <source>
        <dbReference type="ARBA" id="ARBA00012438"/>
    </source>
</evidence>
<reference evidence="8 9" key="1">
    <citation type="submission" date="2023-11" db="EMBL/GenBank/DDBJ databases">
        <title>Gilvimarinus fulvus sp. nov., isolated from the surface of Kelp.</title>
        <authorList>
            <person name="Sun Y.Y."/>
            <person name="Gong Y."/>
            <person name="Du Z.J."/>
        </authorList>
    </citation>
    <scope>NUCLEOTIDE SEQUENCE [LARGE SCALE GENOMIC DNA]</scope>
    <source>
        <strain evidence="8 9">SDUM040013</strain>
    </source>
</reference>
<dbReference type="InterPro" id="IPR005467">
    <property type="entry name" value="His_kinase_dom"/>
</dbReference>
<dbReference type="Pfam" id="PF00512">
    <property type="entry name" value="HisKA"/>
    <property type="match status" value="1"/>
</dbReference>
<dbReference type="EMBL" id="JAXAFO010000061">
    <property type="protein sequence ID" value="MDX6851452.1"/>
    <property type="molecule type" value="Genomic_DNA"/>
</dbReference>
<dbReference type="SMART" id="SM00388">
    <property type="entry name" value="HisKA"/>
    <property type="match status" value="1"/>
</dbReference>
<keyword evidence="6" id="KW-0812">Transmembrane</keyword>
<dbReference type="InterPro" id="IPR036890">
    <property type="entry name" value="HATPase_C_sf"/>
</dbReference>
<name>A0ABU4S2Z1_9GAMM</name>
<evidence type="ECO:0000256" key="6">
    <source>
        <dbReference type="SAM" id="Phobius"/>
    </source>
</evidence>
<dbReference type="SUPFAM" id="SSF47384">
    <property type="entry name" value="Homodimeric domain of signal transducing histidine kinase"/>
    <property type="match status" value="1"/>
</dbReference>
<dbReference type="RefSeq" id="WP_302721130.1">
    <property type="nucleotide sequence ID" value="NZ_JAULRU010000256.1"/>
</dbReference>
<gene>
    <name evidence="8" type="ORF">SCD92_18930</name>
</gene>
<keyword evidence="3" id="KW-0597">Phosphoprotein</keyword>
<dbReference type="InterPro" id="IPR050428">
    <property type="entry name" value="TCS_sensor_his_kinase"/>
</dbReference>
<dbReference type="Gene3D" id="3.30.565.10">
    <property type="entry name" value="Histidine kinase-like ATPase, C-terminal domain"/>
    <property type="match status" value="1"/>
</dbReference>
<dbReference type="Gene3D" id="6.10.340.10">
    <property type="match status" value="1"/>
</dbReference>
<dbReference type="GO" id="GO:0016301">
    <property type="term" value="F:kinase activity"/>
    <property type="evidence" value="ECO:0007669"/>
    <property type="project" value="UniProtKB-KW"/>
</dbReference>
<evidence type="ECO:0000313" key="9">
    <source>
        <dbReference type="Proteomes" id="UP001273505"/>
    </source>
</evidence>
<dbReference type="SUPFAM" id="SSF55874">
    <property type="entry name" value="ATPase domain of HSP90 chaperone/DNA topoisomerase II/histidine kinase"/>
    <property type="match status" value="1"/>
</dbReference>
<evidence type="ECO:0000256" key="1">
    <source>
        <dbReference type="ARBA" id="ARBA00000085"/>
    </source>
</evidence>
<evidence type="ECO:0000256" key="4">
    <source>
        <dbReference type="ARBA" id="ARBA00022679"/>
    </source>
</evidence>
<dbReference type="PANTHER" id="PTHR45436:SF16">
    <property type="entry name" value="HISTIDINE KINASE"/>
    <property type="match status" value="1"/>
</dbReference>
<evidence type="ECO:0000256" key="3">
    <source>
        <dbReference type="ARBA" id="ARBA00022553"/>
    </source>
</evidence>
<keyword evidence="6" id="KW-1133">Transmembrane helix</keyword>
<keyword evidence="4" id="KW-0808">Transferase</keyword>
<protein>
    <recommendedName>
        <fullName evidence="2">histidine kinase</fullName>
        <ecNumber evidence="2">2.7.13.3</ecNumber>
    </recommendedName>
</protein>
<organism evidence="8 9">
    <name type="scientific">Gilvimarinus gilvus</name>
    <dbReference type="NCBI Taxonomy" id="3058038"/>
    <lineage>
        <taxon>Bacteria</taxon>
        <taxon>Pseudomonadati</taxon>
        <taxon>Pseudomonadota</taxon>
        <taxon>Gammaproteobacteria</taxon>
        <taxon>Cellvibrionales</taxon>
        <taxon>Cellvibrionaceae</taxon>
        <taxon>Gilvimarinus</taxon>
    </lineage>
</organism>
<dbReference type="InterPro" id="IPR036097">
    <property type="entry name" value="HisK_dim/P_sf"/>
</dbReference>
<dbReference type="EC" id="2.7.13.3" evidence="2"/>
<dbReference type="PROSITE" id="PS50109">
    <property type="entry name" value="HIS_KIN"/>
    <property type="match status" value="1"/>
</dbReference>
<dbReference type="Gene3D" id="1.10.287.130">
    <property type="match status" value="1"/>
</dbReference>
<evidence type="ECO:0000259" key="7">
    <source>
        <dbReference type="PROSITE" id="PS50109"/>
    </source>
</evidence>
<evidence type="ECO:0000313" key="8">
    <source>
        <dbReference type="EMBL" id="MDX6851452.1"/>
    </source>
</evidence>
<feature type="transmembrane region" description="Helical" evidence="6">
    <location>
        <begin position="12"/>
        <end position="37"/>
    </location>
</feature>
<evidence type="ECO:0000256" key="5">
    <source>
        <dbReference type="ARBA" id="ARBA00022777"/>
    </source>
</evidence>
<sequence length="405" mass="44205">MTLIRSIKHQVMLSLIGLAVSLTLVFSGFVLITAFAVEDALLYRVIDQQAQKLKQLGPGEQAPALPIGMRYYPSLQAAPQSAQVRLARPQNTGELFSADDKHYHYRKIDGETEPAYLIAEVSPLLVVSRQPGLFLLCAVGLGVSLVGAVWLAVVLSRRIVTPILTLTDAAKAAEEPNADTAMPQLPHELGYLAEKMQQSFTALNTTLEKEKAFANNVSHELRTPLAVINNACTLIAQRGYTTTDLDTINRASNQMQHTIDALLAMARSEKASTQLCRLKHHIEQQLMSKELVLPNHWQLSLDIADDIKVNANPRLLDIVLINLLNNALEHCSAAKLSIVADDECLAFTNPAAPSLLQNLTAAGVHNSDSRGIGQGLYLVSRIAEHQGWTLSVNSTGENFVATLTW</sequence>
<feature type="transmembrane region" description="Helical" evidence="6">
    <location>
        <begin position="133"/>
        <end position="155"/>
    </location>
</feature>
<feature type="domain" description="Histidine kinase" evidence="7">
    <location>
        <begin position="216"/>
        <end position="405"/>
    </location>
</feature>
<dbReference type="PANTHER" id="PTHR45436">
    <property type="entry name" value="SENSOR HISTIDINE KINASE YKOH"/>
    <property type="match status" value="1"/>
</dbReference>
<dbReference type="CDD" id="cd00082">
    <property type="entry name" value="HisKA"/>
    <property type="match status" value="1"/>
</dbReference>
<keyword evidence="6" id="KW-0472">Membrane</keyword>
<comment type="caution">
    <text evidence="8">The sequence shown here is derived from an EMBL/GenBank/DDBJ whole genome shotgun (WGS) entry which is preliminary data.</text>
</comment>